<keyword evidence="6" id="KW-0732">Signal</keyword>
<evidence type="ECO:0000256" key="3">
    <source>
        <dbReference type="ARBA" id="ARBA00009431"/>
    </source>
</evidence>
<dbReference type="GO" id="GO:0005794">
    <property type="term" value="C:Golgi apparatus"/>
    <property type="evidence" value="ECO:0007669"/>
    <property type="project" value="UniProtKB-SubCell"/>
</dbReference>
<dbReference type="InterPro" id="IPR029058">
    <property type="entry name" value="AB_hydrolase_fold"/>
</dbReference>
<dbReference type="PROSITE" id="PS00131">
    <property type="entry name" value="CARBOXYPEPT_SER_SER"/>
    <property type="match status" value="1"/>
</dbReference>
<dbReference type="InterPro" id="IPR033124">
    <property type="entry name" value="Ser_caboxypep_his_AS"/>
</dbReference>
<feature type="region of interest" description="Disordered" evidence="11">
    <location>
        <begin position="29"/>
        <end position="53"/>
    </location>
</feature>
<dbReference type="AlphaFoldDB" id="A0ABD3P657"/>
<dbReference type="EMBL" id="JALLAZ020000959">
    <property type="protein sequence ID" value="KAL3783699.1"/>
    <property type="molecule type" value="Genomic_DNA"/>
</dbReference>
<accession>A0ABD3P657</accession>
<dbReference type="PRINTS" id="PR00724">
    <property type="entry name" value="CRBOXYPTASEC"/>
</dbReference>
<comment type="catalytic activity">
    <reaction evidence="1">
        <text>Preferential release of a C-terminal arginine or lysine residue.</text>
        <dbReference type="EC" id="3.4.16.6"/>
    </reaction>
</comment>
<dbReference type="SUPFAM" id="SSF53474">
    <property type="entry name" value="alpha/beta-Hydrolases"/>
    <property type="match status" value="1"/>
</dbReference>
<evidence type="ECO:0000256" key="7">
    <source>
        <dbReference type="ARBA" id="ARBA00022989"/>
    </source>
</evidence>
<reference evidence="13 14" key="1">
    <citation type="submission" date="2024-10" db="EMBL/GenBank/DDBJ databases">
        <title>Updated reference genomes for cyclostephanoid diatoms.</title>
        <authorList>
            <person name="Roberts W.R."/>
            <person name="Alverson A.J."/>
        </authorList>
    </citation>
    <scope>NUCLEOTIDE SEQUENCE [LARGE SCALE GENOMIC DNA]</scope>
    <source>
        <strain evidence="13 14">AJA276-08</strain>
    </source>
</reference>
<evidence type="ECO:0000256" key="11">
    <source>
        <dbReference type="SAM" id="MobiDB-lite"/>
    </source>
</evidence>
<name>A0ABD3P657_9STRA</name>
<dbReference type="Proteomes" id="UP001530315">
    <property type="component" value="Unassembled WGS sequence"/>
</dbReference>
<keyword evidence="8" id="KW-0333">Golgi apparatus</keyword>
<sequence length="669" mass="72626">MRDSPLPSRRRSVASSIVAAWAAIEVANATTSSSSSSSSSSSTSRRQLPTPHDLRVRDLDKVVAAYSKFPGRMYAGSLPMDHRSTTAMGANPDGYRTGNLQFWLFVPDVIEAENTMAAWFNGGPGCSSFSAGILFENSPVTVPLNPAGWCCEMEDEPLAYNEYGWTVATVMLYVEQPIGVGFSEATRGTPPPSHEDDVAADFDAFLQNFYAIFRGRETPDSEYDPRLDMSAHGLVLVGESYAGTYIPSVARGIYLNNVANARNVDGSERLRVPLAGIAIGNGKIDAVTQSRAVPDWAYWHGLIDAGTRDYFNAELDGCIRNMMSGIYGPGVEPLPFHSFTLRSDCGIFDSMLEAAGGGALDRPLDGGPNIYEYSTWDAYEAADGDNGTVSRFYNNRAVQEALNVPPHRRGDAGHRWEGCIAEVDADWVGSDPNDATDSPNFMDNDKPWDVTPYIAELLDDAMIDVLIYSGDRDMICNTQGSEAALSKMEWSGTRDPAPSDGIATKSRNAWTEAKRGLWLYDGYPAGYTKSYKNLNLLTVYNAGHMVPYNQPGPALDMMIRFLKAESFHDRPLVSYSSWRLPEDPNSKPPPAIGSAKESMVDEPLSDGSSGMAPPGTMMSAGCIVTAIALLVVTAFVTGMWVGRKTAEQGGVTGRTEMQPLKEDDNYGSI</sequence>
<evidence type="ECO:0000256" key="8">
    <source>
        <dbReference type="ARBA" id="ARBA00023034"/>
    </source>
</evidence>
<evidence type="ECO:0000256" key="10">
    <source>
        <dbReference type="RuleBase" id="RU361156"/>
    </source>
</evidence>
<keyword evidence="14" id="KW-1185">Reference proteome</keyword>
<dbReference type="EC" id="3.4.16.-" evidence="10"/>
<comment type="subcellular location">
    <subcellularLocation>
        <location evidence="2">Golgi apparatus</location>
        <location evidence="2">trans-Golgi network membrane</location>
        <topology evidence="2">Single-pass type I membrane protein</topology>
    </subcellularLocation>
</comment>
<organism evidence="13 14">
    <name type="scientific">Stephanodiscus triporus</name>
    <dbReference type="NCBI Taxonomy" id="2934178"/>
    <lineage>
        <taxon>Eukaryota</taxon>
        <taxon>Sar</taxon>
        <taxon>Stramenopiles</taxon>
        <taxon>Ochrophyta</taxon>
        <taxon>Bacillariophyta</taxon>
        <taxon>Coscinodiscophyceae</taxon>
        <taxon>Thalassiosirophycidae</taxon>
        <taxon>Stephanodiscales</taxon>
        <taxon>Stephanodiscaceae</taxon>
        <taxon>Stephanodiscus</taxon>
    </lineage>
</organism>
<dbReference type="PROSITE" id="PS00560">
    <property type="entry name" value="CARBOXYPEPT_SER_HIS"/>
    <property type="match status" value="1"/>
</dbReference>
<comment type="caution">
    <text evidence="13">The sequence shown here is derived from an EMBL/GenBank/DDBJ whole genome shotgun (WGS) entry which is preliminary data.</text>
</comment>
<dbReference type="InterPro" id="IPR001563">
    <property type="entry name" value="Peptidase_S10"/>
</dbReference>
<evidence type="ECO:0000313" key="14">
    <source>
        <dbReference type="Proteomes" id="UP001530315"/>
    </source>
</evidence>
<feature type="transmembrane region" description="Helical" evidence="12">
    <location>
        <begin position="617"/>
        <end position="641"/>
    </location>
</feature>
<keyword evidence="4 12" id="KW-0812">Transmembrane</keyword>
<dbReference type="PANTHER" id="PTHR11802:SF190">
    <property type="entry name" value="PHEROMONE-PROCESSING CARBOXYPEPTIDASE KEX1"/>
    <property type="match status" value="1"/>
</dbReference>
<keyword evidence="5" id="KW-0053">Apoptosis</keyword>
<keyword evidence="10" id="KW-0645">Protease</keyword>
<feature type="compositionally biased region" description="Low complexity" evidence="11">
    <location>
        <begin position="29"/>
        <end position="44"/>
    </location>
</feature>
<evidence type="ECO:0000256" key="4">
    <source>
        <dbReference type="ARBA" id="ARBA00022692"/>
    </source>
</evidence>
<feature type="region of interest" description="Disordered" evidence="11">
    <location>
        <begin position="579"/>
        <end position="609"/>
    </location>
</feature>
<dbReference type="InterPro" id="IPR018202">
    <property type="entry name" value="Ser_caboxypep_ser_AS"/>
</dbReference>
<keyword evidence="7 12" id="KW-1133">Transmembrane helix</keyword>
<dbReference type="Gene3D" id="3.40.50.1820">
    <property type="entry name" value="alpha/beta hydrolase"/>
    <property type="match status" value="1"/>
</dbReference>
<dbReference type="Pfam" id="PF00450">
    <property type="entry name" value="Peptidase_S10"/>
    <property type="match status" value="1"/>
</dbReference>
<keyword evidence="10" id="KW-0378">Hydrolase</keyword>
<evidence type="ECO:0000256" key="5">
    <source>
        <dbReference type="ARBA" id="ARBA00022703"/>
    </source>
</evidence>
<evidence type="ECO:0000313" key="13">
    <source>
        <dbReference type="EMBL" id="KAL3783699.1"/>
    </source>
</evidence>
<evidence type="ECO:0000256" key="2">
    <source>
        <dbReference type="ARBA" id="ARBA00004393"/>
    </source>
</evidence>
<evidence type="ECO:0000256" key="9">
    <source>
        <dbReference type="ARBA" id="ARBA00023136"/>
    </source>
</evidence>
<comment type="similarity">
    <text evidence="3 10">Belongs to the peptidase S10 family.</text>
</comment>
<keyword evidence="9 12" id="KW-0472">Membrane</keyword>
<evidence type="ECO:0000256" key="6">
    <source>
        <dbReference type="ARBA" id="ARBA00022729"/>
    </source>
</evidence>
<dbReference type="PANTHER" id="PTHR11802">
    <property type="entry name" value="SERINE PROTEASE FAMILY S10 SERINE CARBOXYPEPTIDASE"/>
    <property type="match status" value="1"/>
</dbReference>
<dbReference type="GO" id="GO:0006508">
    <property type="term" value="P:proteolysis"/>
    <property type="evidence" value="ECO:0007669"/>
    <property type="project" value="UniProtKB-KW"/>
</dbReference>
<gene>
    <name evidence="13" type="ORF">ACHAW5_005184</name>
</gene>
<dbReference type="GO" id="GO:0004185">
    <property type="term" value="F:serine-type carboxypeptidase activity"/>
    <property type="evidence" value="ECO:0007669"/>
    <property type="project" value="UniProtKB-UniRule"/>
</dbReference>
<protein>
    <recommendedName>
        <fullName evidence="10">Carboxypeptidase</fullName>
        <ecNumber evidence="10">3.4.16.-</ecNumber>
    </recommendedName>
</protein>
<proteinExistence type="inferred from homology"/>
<keyword evidence="10" id="KW-0121">Carboxypeptidase</keyword>
<evidence type="ECO:0000256" key="1">
    <source>
        <dbReference type="ARBA" id="ARBA00001003"/>
    </source>
</evidence>
<evidence type="ECO:0000256" key="12">
    <source>
        <dbReference type="SAM" id="Phobius"/>
    </source>
</evidence>